<dbReference type="InterPro" id="IPR036291">
    <property type="entry name" value="NAD(P)-bd_dom_sf"/>
</dbReference>
<dbReference type="EMBL" id="JAOVZQ010000001">
    <property type="protein sequence ID" value="MCY0095842.1"/>
    <property type="molecule type" value="Genomic_DNA"/>
</dbReference>
<name>A0ABT3YIW5_9HYPH</name>
<comment type="caution">
    <text evidence="7">The sequence shown here is derived from an EMBL/GenBank/DDBJ whole genome shotgun (WGS) entry which is preliminary data.</text>
</comment>
<dbReference type="PANTHER" id="PTHR11645:SF0">
    <property type="entry name" value="PYRROLINE-5-CARBOXYLATE REDUCTASE 3"/>
    <property type="match status" value="1"/>
</dbReference>
<dbReference type="Gene3D" id="3.40.50.720">
    <property type="entry name" value="NAD(P)-binding Rossmann-like Domain"/>
    <property type="match status" value="1"/>
</dbReference>
<dbReference type="SUPFAM" id="SSF51735">
    <property type="entry name" value="NAD(P)-binding Rossmann-fold domains"/>
    <property type="match status" value="1"/>
</dbReference>
<proteinExistence type="inferred from homology"/>
<dbReference type="HAMAP" id="MF_01925">
    <property type="entry name" value="P5C_reductase"/>
    <property type="match status" value="1"/>
</dbReference>
<dbReference type="Pfam" id="PF03807">
    <property type="entry name" value="F420_oxidored"/>
    <property type="match status" value="1"/>
</dbReference>
<keyword evidence="4" id="KW-0028">Amino-acid biosynthesis</keyword>
<dbReference type="Gene3D" id="1.10.3730.10">
    <property type="entry name" value="ProC C-terminal domain-like"/>
    <property type="match status" value="1"/>
</dbReference>
<evidence type="ECO:0000259" key="5">
    <source>
        <dbReference type="Pfam" id="PF03807"/>
    </source>
</evidence>
<keyword evidence="8" id="KW-1185">Reference proteome</keyword>
<dbReference type="Proteomes" id="UP001081283">
    <property type="component" value="Unassembled WGS sequence"/>
</dbReference>
<comment type="subcellular location">
    <subcellularLocation>
        <location evidence="4">Cytoplasm</location>
    </subcellularLocation>
</comment>
<comment type="catalytic activity">
    <reaction evidence="4">
        <text>L-proline + NAD(+) = (S)-1-pyrroline-5-carboxylate + NADH + 2 H(+)</text>
        <dbReference type="Rhea" id="RHEA:14105"/>
        <dbReference type="ChEBI" id="CHEBI:15378"/>
        <dbReference type="ChEBI" id="CHEBI:17388"/>
        <dbReference type="ChEBI" id="CHEBI:57540"/>
        <dbReference type="ChEBI" id="CHEBI:57945"/>
        <dbReference type="ChEBI" id="CHEBI:60039"/>
        <dbReference type="EC" id="1.5.1.2"/>
    </reaction>
</comment>
<gene>
    <name evidence="4" type="primary">proC</name>
    <name evidence="7" type="ORF">OEG82_17725</name>
</gene>
<keyword evidence="4" id="KW-0963">Cytoplasm</keyword>
<evidence type="ECO:0000256" key="2">
    <source>
        <dbReference type="ARBA" id="ARBA00022857"/>
    </source>
</evidence>
<dbReference type="InterPro" id="IPR028939">
    <property type="entry name" value="P5C_Rdtase_cat_N"/>
</dbReference>
<sequence length="265" mass="27636">MTETAPTIGIIGGSGMLGRAISLALLDRKVIAETDFWISNRSGSRAGFEQFPGIHVTSDNSQLADACEIIILSVPPGSASGISIDADNRLIVSVMAGVTLAELQALTGSSRIIRAMSSPAAELGLAYSPWVAGAQVDAADRALVTTILEACGGTDEIMEEAHLDHFTAMTGPVPGFVAFYAQCMIDYAVRSGIAPAIADRAVRQLFFASGAMLMHGKPTPSDHVQEMIDYAGTTAAGLISMQNSPIAEAIAEGLDAAVDRARNIR</sequence>
<reference evidence="7" key="1">
    <citation type="submission" date="2022-10" db="EMBL/GenBank/DDBJ databases">
        <title>Hoeflea sp. J2-29, isolated from marine algae.</title>
        <authorList>
            <person name="Kristyanto S."/>
            <person name="Kim J.M."/>
            <person name="Jeon C.O."/>
        </authorList>
    </citation>
    <scope>NUCLEOTIDE SEQUENCE</scope>
    <source>
        <strain evidence="7">J2-29</strain>
    </source>
</reference>
<comment type="pathway">
    <text evidence="4">Amino-acid biosynthesis; L-proline biosynthesis; L-proline from L-glutamate 5-semialdehyde: step 1/1.</text>
</comment>
<evidence type="ECO:0000256" key="3">
    <source>
        <dbReference type="ARBA" id="ARBA00023002"/>
    </source>
</evidence>
<keyword evidence="2 4" id="KW-0521">NADP</keyword>
<dbReference type="InterPro" id="IPR000304">
    <property type="entry name" value="Pyrroline-COOH_reductase"/>
</dbReference>
<comment type="similarity">
    <text evidence="1 4">Belongs to the pyrroline-5-carboxylate reductase family.</text>
</comment>
<dbReference type="Pfam" id="PF14748">
    <property type="entry name" value="P5CR_dimer"/>
    <property type="match status" value="1"/>
</dbReference>
<dbReference type="SUPFAM" id="SSF48179">
    <property type="entry name" value="6-phosphogluconate dehydrogenase C-terminal domain-like"/>
    <property type="match status" value="1"/>
</dbReference>
<dbReference type="RefSeq" id="WP_267613710.1">
    <property type="nucleotide sequence ID" value="NZ_JAOVZQ010000001.1"/>
</dbReference>
<feature type="domain" description="Pyrroline-5-carboxylate reductase catalytic N-terminal" evidence="5">
    <location>
        <begin position="7"/>
        <end position="97"/>
    </location>
</feature>
<dbReference type="InterPro" id="IPR008927">
    <property type="entry name" value="6-PGluconate_DH-like_C_sf"/>
</dbReference>
<keyword evidence="4" id="KW-0641">Proline biosynthesis</keyword>
<keyword evidence="3 4" id="KW-0560">Oxidoreductase</keyword>
<comment type="function">
    <text evidence="4">Catalyzes the reduction of 1-pyrroline-5-carboxylate (PCA) to L-proline.</text>
</comment>
<protein>
    <recommendedName>
        <fullName evidence="4">Pyrroline-5-carboxylate reductase</fullName>
        <shortName evidence="4">P5C reductase</shortName>
        <shortName evidence="4">P5CR</shortName>
        <ecNumber evidence="4">1.5.1.2</ecNumber>
    </recommendedName>
    <alternativeName>
        <fullName evidence="4">PCA reductase</fullName>
    </alternativeName>
</protein>
<evidence type="ECO:0000313" key="8">
    <source>
        <dbReference type="Proteomes" id="UP001081283"/>
    </source>
</evidence>
<dbReference type="PANTHER" id="PTHR11645">
    <property type="entry name" value="PYRROLINE-5-CARBOXYLATE REDUCTASE"/>
    <property type="match status" value="1"/>
</dbReference>
<evidence type="ECO:0000256" key="4">
    <source>
        <dbReference type="HAMAP-Rule" id="MF_01925"/>
    </source>
</evidence>
<evidence type="ECO:0000256" key="1">
    <source>
        <dbReference type="ARBA" id="ARBA00005525"/>
    </source>
</evidence>
<dbReference type="PIRSF" id="PIRSF000193">
    <property type="entry name" value="Pyrrol-5-carb_rd"/>
    <property type="match status" value="1"/>
</dbReference>
<dbReference type="InterPro" id="IPR029036">
    <property type="entry name" value="P5CR_dimer"/>
</dbReference>
<feature type="domain" description="Pyrroline-5-carboxylate reductase dimerisation" evidence="6">
    <location>
        <begin position="160"/>
        <end position="263"/>
    </location>
</feature>
<dbReference type="EC" id="1.5.1.2" evidence="4"/>
<evidence type="ECO:0000259" key="6">
    <source>
        <dbReference type="Pfam" id="PF14748"/>
    </source>
</evidence>
<comment type="catalytic activity">
    <reaction evidence="4">
        <text>L-proline + NADP(+) = (S)-1-pyrroline-5-carboxylate + NADPH + 2 H(+)</text>
        <dbReference type="Rhea" id="RHEA:14109"/>
        <dbReference type="ChEBI" id="CHEBI:15378"/>
        <dbReference type="ChEBI" id="CHEBI:17388"/>
        <dbReference type="ChEBI" id="CHEBI:57783"/>
        <dbReference type="ChEBI" id="CHEBI:58349"/>
        <dbReference type="ChEBI" id="CHEBI:60039"/>
        <dbReference type="EC" id="1.5.1.2"/>
    </reaction>
</comment>
<evidence type="ECO:0000313" key="7">
    <source>
        <dbReference type="EMBL" id="MCY0095842.1"/>
    </source>
</evidence>
<organism evidence="7 8">
    <name type="scientific">Hoeflea ulvae</name>
    <dbReference type="NCBI Taxonomy" id="2983764"/>
    <lineage>
        <taxon>Bacteria</taxon>
        <taxon>Pseudomonadati</taxon>
        <taxon>Pseudomonadota</taxon>
        <taxon>Alphaproteobacteria</taxon>
        <taxon>Hyphomicrobiales</taxon>
        <taxon>Rhizobiaceae</taxon>
        <taxon>Hoeflea</taxon>
    </lineage>
</organism>
<accession>A0ABT3YIW5</accession>